<comment type="caution">
    <text evidence="2">The sequence shown here is derived from an EMBL/GenBank/DDBJ whole genome shotgun (WGS) entry which is preliminary data.</text>
</comment>
<dbReference type="Pfam" id="PF13022">
    <property type="entry name" value="HTH_Tnp_1_2"/>
    <property type="match status" value="1"/>
</dbReference>
<gene>
    <name evidence="2" type="ORF">IV66_GL001504</name>
</gene>
<accession>A0A0R2LIS8</accession>
<sequence length="160" mass="17914">MSDKTLRNGVFSKMDANHKKAVILLFEDKLTDEQIAKEVHRSRTTLAKWKKDKDFQEAEREYRSLAIDSYVPDAIKQIHKLATGAKSEMVRLQSSTTILNMAGYSADGDSPEMSKQSVRKAKAEADIAEAKAREINEATGDNTRIVINNNVPKEDENADS</sequence>
<dbReference type="InterPro" id="IPR024978">
    <property type="entry name" value="Homeodomain_phBC6A51-type"/>
</dbReference>
<protein>
    <recommendedName>
        <fullName evidence="1">Homeodomain phBC6A51-type domain-containing protein</fullName>
    </recommendedName>
</protein>
<dbReference type="AlphaFoldDB" id="A0A0R2LIS8"/>
<evidence type="ECO:0000313" key="3">
    <source>
        <dbReference type="Proteomes" id="UP000051886"/>
    </source>
</evidence>
<dbReference type="Proteomes" id="UP000051886">
    <property type="component" value="Unassembled WGS sequence"/>
</dbReference>
<dbReference type="Gene3D" id="1.10.10.60">
    <property type="entry name" value="Homeodomain-like"/>
    <property type="match status" value="1"/>
</dbReference>
<keyword evidence="3" id="KW-1185">Reference proteome</keyword>
<organism evidence="2 3">
    <name type="scientific">Ligilactobacillus pobuzihii</name>
    <dbReference type="NCBI Taxonomy" id="449659"/>
    <lineage>
        <taxon>Bacteria</taxon>
        <taxon>Bacillati</taxon>
        <taxon>Bacillota</taxon>
        <taxon>Bacilli</taxon>
        <taxon>Lactobacillales</taxon>
        <taxon>Lactobacillaceae</taxon>
        <taxon>Ligilactobacillus</taxon>
    </lineage>
</organism>
<reference evidence="2 3" key="1">
    <citation type="journal article" date="2015" name="Genome Announc.">
        <title>Expanding the biotechnology potential of lactobacilli through comparative genomics of 213 strains and associated genera.</title>
        <authorList>
            <person name="Sun Z."/>
            <person name="Harris H.M."/>
            <person name="McCann A."/>
            <person name="Guo C."/>
            <person name="Argimon S."/>
            <person name="Zhang W."/>
            <person name="Yang X."/>
            <person name="Jeffery I.B."/>
            <person name="Cooney J.C."/>
            <person name="Kagawa T.F."/>
            <person name="Liu W."/>
            <person name="Song Y."/>
            <person name="Salvetti E."/>
            <person name="Wrobel A."/>
            <person name="Rasinkangas P."/>
            <person name="Parkhill J."/>
            <person name="Rea M.C."/>
            <person name="O'Sullivan O."/>
            <person name="Ritari J."/>
            <person name="Douillard F.P."/>
            <person name="Paul Ross R."/>
            <person name="Yang R."/>
            <person name="Briner A.E."/>
            <person name="Felis G.E."/>
            <person name="de Vos W.M."/>
            <person name="Barrangou R."/>
            <person name="Klaenhammer T.R."/>
            <person name="Caufield P.W."/>
            <person name="Cui Y."/>
            <person name="Zhang H."/>
            <person name="O'Toole P.W."/>
        </authorList>
    </citation>
    <scope>NUCLEOTIDE SEQUENCE [LARGE SCALE GENOMIC DNA]</scope>
    <source>
        <strain evidence="2 3">NBRC 103219</strain>
    </source>
</reference>
<dbReference type="PATRIC" id="fig|449659.4.peg.1530"/>
<evidence type="ECO:0000259" key="1">
    <source>
        <dbReference type="Pfam" id="PF13022"/>
    </source>
</evidence>
<feature type="domain" description="Homeodomain phBC6A51-type" evidence="1">
    <location>
        <begin position="15"/>
        <end position="87"/>
    </location>
</feature>
<evidence type="ECO:0000313" key="2">
    <source>
        <dbReference type="EMBL" id="KRN99500.1"/>
    </source>
</evidence>
<dbReference type="RefSeq" id="WP_017868795.1">
    <property type="nucleotide sequence ID" value="NZ_BJYB01000024.1"/>
</dbReference>
<dbReference type="OrthoDB" id="2328117at2"/>
<name>A0A0R2LIS8_9LACO</name>
<dbReference type="STRING" id="449659.IV66_GL001504"/>
<dbReference type="EMBL" id="JQCN01000031">
    <property type="protein sequence ID" value="KRN99500.1"/>
    <property type="molecule type" value="Genomic_DNA"/>
</dbReference>
<proteinExistence type="predicted"/>